<keyword evidence="3" id="KW-0677">Repeat</keyword>
<proteinExistence type="predicted"/>
<evidence type="ECO:0000256" key="5">
    <source>
        <dbReference type="PROSITE-ProRule" id="PRU01201"/>
    </source>
</evidence>
<dbReference type="InterPro" id="IPR045658">
    <property type="entry name" value="FRAS1-rel_N"/>
</dbReference>
<accession>A0AAW0HIH6</accession>
<dbReference type="Proteomes" id="UP001488838">
    <property type="component" value="Unassembled WGS sequence"/>
</dbReference>
<reference evidence="7 8" key="1">
    <citation type="journal article" date="2023" name="bioRxiv">
        <title>Conserved and derived expression patterns and positive selection on dental genes reveal complex evolutionary context of ever-growing rodent molars.</title>
        <authorList>
            <person name="Calamari Z.T."/>
            <person name="Song A."/>
            <person name="Cohen E."/>
            <person name="Akter M."/>
            <person name="Roy R.D."/>
            <person name="Hallikas O."/>
            <person name="Christensen M.M."/>
            <person name="Li P."/>
            <person name="Marangoni P."/>
            <person name="Jernvall J."/>
            <person name="Klein O.D."/>
        </authorList>
    </citation>
    <scope>NUCLEOTIDE SEQUENCE [LARGE SCALE GENOMIC DNA]</scope>
    <source>
        <strain evidence="7">V071</strain>
    </source>
</reference>
<feature type="repeat" description="CSPG" evidence="5">
    <location>
        <begin position="260"/>
        <end position="350"/>
    </location>
</feature>
<dbReference type="GO" id="GO:0046872">
    <property type="term" value="F:metal ion binding"/>
    <property type="evidence" value="ECO:0007669"/>
    <property type="project" value="UniProtKB-KW"/>
</dbReference>
<dbReference type="InterPro" id="IPR051561">
    <property type="entry name" value="FRAS1_ECM"/>
</dbReference>
<dbReference type="InterPro" id="IPR039005">
    <property type="entry name" value="CSPG_rpt"/>
</dbReference>
<sequence>MRAQRRKLVLPFTLNVNVIFSKLQLVIRNNKPLKLFKERGCSHAIDRECKTLPPGVVWELGGRCWGLSLQGSSGLGCHYQHTATLFSPSRDYVPMVVELLGPESQGTGSVEVLAQEYFQLQVRMQKVARSAAPRPSFTALMTVEVDQSRLTVLTPDELAAEDRESDPEDDLVFTILNGPEAQPVHHSRQGYAMNTEDSLGLPVSFTQKELQELKIVHRPPPGSSEGDRIFQLELQMVGEDGNASDSFAFMVVMKSLNALASMTSDNGGLLVFQGQARALSNSRSLQVTDQNNSEEIRITAVRGLQHGQLVVLGAPVGCKYFTPADLSAGRVVYQHGGSDSYSDKVVFRLEDGHHQGDFLFPIIVVSVNDEPPTSSPIEELSISPFALSATDVDFEDSTMLFELEDQHLEGKQKERSGDPTPVAHLAFHVQDDPDAPSLSDQHFFTITIQSAEELSPQLWPGTTQKWRCKDTSSLAQYVDQNSDEQNLWYPLLTPPTDTDSSHQVQAGEIVLTDSPNTLIIHFTQAQVNHQKIAYQPPQKNLGIIPR</sequence>
<dbReference type="PANTHER" id="PTHR45739">
    <property type="entry name" value="MATRIX PROTEIN, PUTATIVE-RELATED"/>
    <property type="match status" value="1"/>
</dbReference>
<organism evidence="7 8">
    <name type="scientific">Myodes glareolus</name>
    <name type="common">Bank vole</name>
    <name type="synonym">Clethrionomys glareolus</name>
    <dbReference type="NCBI Taxonomy" id="447135"/>
    <lineage>
        <taxon>Eukaryota</taxon>
        <taxon>Metazoa</taxon>
        <taxon>Chordata</taxon>
        <taxon>Craniata</taxon>
        <taxon>Vertebrata</taxon>
        <taxon>Euteleostomi</taxon>
        <taxon>Mammalia</taxon>
        <taxon>Eutheria</taxon>
        <taxon>Euarchontoglires</taxon>
        <taxon>Glires</taxon>
        <taxon>Rodentia</taxon>
        <taxon>Myomorpha</taxon>
        <taxon>Muroidea</taxon>
        <taxon>Cricetidae</taxon>
        <taxon>Arvicolinae</taxon>
        <taxon>Myodes</taxon>
    </lineage>
</organism>
<evidence type="ECO:0000259" key="6">
    <source>
        <dbReference type="Pfam" id="PF19309"/>
    </source>
</evidence>
<comment type="caution">
    <text evidence="7">The sequence shown here is derived from an EMBL/GenBank/DDBJ whole genome shotgun (WGS) entry which is preliminary data.</text>
</comment>
<evidence type="ECO:0000256" key="4">
    <source>
        <dbReference type="ARBA" id="ARBA00023180"/>
    </source>
</evidence>
<evidence type="ECO:0000256" key="3">
    <source>
        <dbReference type="ARBA" id="ARBA00022737"/>
    </source>
</evidence>
<keyword evidence="1" id="KW-0479">Metal-binding</keyword>
<dbReference type="PANTHER" id="PTHR45739:SF5">
    <property type="entry name" value="FRAS1-RELATED EXTRACELLULAR MATRIX PROTEIN 3"/>
    <property type="match status" value="1"/>
</dbReference>
<keyword evidence="4" id="KW-0325">Glycoprotein</keyword>
<evidence type="ECO:0000313" key="7">
    <source>
        <dbReference type="EMBL" id="KAK7801338.1"/>
    </source>
</evidence>
<evidence type="ECO:0000313" key="8">
    <source>
        <dbReference type="Proteomes" id="UP001488838"/>
    </source>
</evidence>
<keyword evidence="2" id="KW-0732">Signal</keyword>
<name>A0AAW0HIH6_MYOGA</name>
<dbReference type="GO" id="GO:0009653">
    <property type="term" value="P:anatomical structure morphogenesis"/>
    <property type="evidence" value="ECO:0007669"/>
    <property type="project" value="TreeGrafter"/>
</dbReference>
<evidence type="ECO:0000256" key="2">
    <source>
        <dbReference type="ARBA" id="ARBA00022729"/>
    </source>
</evidence>
<protein>
    <recommendedName>
        <fullName evidence="6">FRAS1-related extracellular matrix protein N-terminal domain-containing protein</fullName>
    </recommendedName>
</protein>
<feature type="domain" description="FRAS1-related extracellular matrix protein N-terminal" evidence="6">
    <location>
        <begin position="3"/>
        <end position="49"/>
    </location>
</feature>
<dbReference type="Pfam" id="PF19309">
    <property type="entry name" value="Frem_N"/>
    <property type="match status" value="1"/>
</dbReference>
<evidence type="ECO:0000256" key="1">
    <source>
        <dbReference type="ARBA" id="ARBA00022723"/>
    </source>
</evidence>
<gene>
    <name evidence="7" type="ORF">U0070_005821</name>
</gene>
<keyword evidence="8" id="KW-1185">Reference proteome</keyword>
<dbReference type="AlphaFoldDB" id="A0AAW0HIH6"/>
<dbReference type="EMBL" id="JBBHLL010000510">
    <property type="protein sequence ID" value="KAK7801338.1"/>
    <property type="molecule type" value="Genomic_DNA"/>
</dbReference>
<dbReference type="PROSITE" id="PS51854">
    <property type="entry name" value="CSPG"/>
    <property type="match status" value="2"/>
</dbReference>
<dbReference type="Pfam" id="PF16184">
    <property type="entry name" value="Cadherin_3"/>
    <property type="match status" value="1"/>
</dbReference>
<feature type="repeat" description="CSPG" evidence="5">
    <location>
        <begin position="134"/>
        <end position="235"/>
    </location>
</feature>
<feature type="non-terminal residue" evidence="7">
    <location>
        <position position="546"/>
    </location>
</feature>